<evidence type="ECO:0000313" key="10">
    <source>
        <dbReference type="Proteomes" id="UP000275846"/>
    </source>
</evidence>
<comment type="subcellular location">
    <subcellularLocation>
        <location evidence="1">Cell membrane</location>
        <topology evidence="1">Multi-pass membrane protein</topology>
    </subcellularLocation>
</comment>
<keyword evidence="5 8" id="KW-0472">Membrane</keyword>
<accession>A0A183T357</accession>
<keyword evidence="10" id="KW-1185">Reference proteome</keyword>
<gene>
    <name evidence="9" type="ORF">SSLN_LOCUS10905</name>
</gene>
<dbReference type="Proteomes" id="UP000275846">
    <property type="component" value="Unassembled WGS sequence"/>
</dbReference>
<keyword evidence="2" id="KW-1003">Cell membrane</keyword>
<proteinExistence type="inferred from homology"/>
<dbReference type="GO" id="GO:0005886">
    <property type="term" value="C:plasma membrane"/>
    <property type="evidence" value="ECO:0007669"/>
    <property type="project" value="UniProtKB-SubCell"/>
</dbReference>
<reference evidence="11" key="1">
    <citation type="submission" date="2016-06" db="UniProtKB">
        <authorList>
            <consortium name="WormBaseParasite"/>
        </authorList>
    </citation>
    <scope>IDENTIFICATION</scope>
</reference>
<organism evidence="11">
    <name type="scientific">Schistocephalus solidus</name>
    <name type="common">Tapeworm</name>
    <dbReference type="NCBI Taxonomy" id="70667"/>
    <lineage>
        <taxon>Eukaryota</taxon>
        <taxon>Metazoa</taxon>
        <taxon>Spiralia</taxon>
        <taxon>Lophotrochozoa</taxon>
        <taxon>Platyhelminthes</taxon>
        <taxon>Cestoda</taxon>
        <taxon>Eucestoda</taxon>
        <taxon>Diphyllobothriidea</taxon>
        <taxon>Diphyllobothriidae</taxon>
        <taxon>Schistocephalus</taxon>
    </lineage>
</organism>
<evidence type="ECO:0000256" key="2">
    <source>
        <dbReference type="ARBA" id="ARBA00022475"/>
    </source>
</evidence>
<protein>
    <submittedName>
        <fullName evidence="11">Transmembrane protein</fullName>
    </submittedName>
</protein>
<feature type="transmembrane region" description="Helical" evidence="8">
    <location>
        <begin position="361"/>
        <end position="389"/>
    </location>
</feature>
<dbReference type="OrthoDB" id="8887313at2759"/>
<evidence type="ECO:0000256" key="4">
    <source>
        <dbReference type="ARBA" id="ARBA00022989"/>
    </source>
</evidence>
<feature type="transmembrane region" description="Helical" evidence="8">
    <location>
        <begin position="510"/>
        <end position="531"/>
    </location>
</feature>
<dbReference type="EMBL" id="UYSU01036162">
    <property type="protein sequence ID" value="VDL97290.1"/>
    <property type="molecule type" value="Genomic_DNA"/>
</dbReference>
<evidence type="ECO:0000256" key="7">
    <source>
        <dbReference type="SAM" id="MobiDB-lite"/>
    </source>
</evidence>
<dbReference type="Pfam" id="PF06638">
    <property type="entry name" value="Strabismus"/>
    <property type="match status" value="2"/>
</dbReference>
<evidence type="ECO:0000256" key="5">
    <source>
        <dbReference type="ARBA" id="ARBA00023136"/>
    </source>
</evidence>
<evidence type="ECO:0000256" key="6">
    <source>
        <dbReference type="ARBA" id="ARBA00025718"/>
    </source>
</evidence>
<dbReference type="PANTHER" id="PTHR20886">
    <property type="entry name" value="VANG-LIKE PROTEIN"/>
    <property type="match status" value="1"/>
</dbReference>
<comment type="similarity">
    <text evidence="6">Belongs to the Vang family.</text>
</comment>
<dbReference type="AlphaFoldDB" id="A0A183T357"/>
<keyword evidence="4 8" id="KW-1133">Transmembrane helix</keyword>
<feature type="compositionally biased region" description="Basic residues" evidence="7">
    <location>
        <begin position="166"/>
        <end position="194"/>
    </location>
</feature>
<feature type="compositionally biased region" description="Polar residues" evidence="7">
    <location>
        <begin position="151"/>
        <end position="163"/>
    </location>
</feature>
<evidence type="ECO:0000256" key="8">
    <source>
        <dbReference type="SAM" id="Phobius"/>
    </source>
</evidence>
<evidence type="ECO:0000256" key="1">
    <source>
        <dbReference type="ARBA" id="ARBA00004651"/>
    </source>
</evidence>
<evidence type="ECO:0000313" key="9">
    <source>
        <dbReference type="EMBL" id="VDL97290.1"/>
    </source>
</evidence>
<reference evidence="9 10" key="2">
    <citation type="submission" date="2018-11" db="EMBL/GenBank/DDBJ databases">
        <authorList>
            <consortium name="Pathogen Informatics"/>
        </authorList>
    </citation>
    <scope>NUCLEOTIDE SEQUENCE [LARGE SCALE GENOMIC DNA]</scope>
    <source>
        <strain evidence="9 10">NST_G2</strain>
    </source>
</reference>
<dbReference type="InterPro" id="IPR009539">
    <property type="entry name" value="VANGL"/>
</dbReference>
<feature type="region of interest" description="Disordered" evidence="7">
    <location>
        <begin position="151"/>
        <end position="265"/>
    </location>
</feature>
<dbReference type="WBParaSite" id="SSLN_0001132801-mRNA-1">
    <property type="protein sequence ID" value="SSLN_0001132801-mRNA-1"/>
    <property type="gene ID" value="SSLN_0001132801"/>
</dbReference>
<feature type="region of interest" description="Disordered" evidence="7">
    <location>
        <begin position="294"/>
        <end position="316"/>
    </location>
</feature>
<sequence length="652" mass="71345">MSYVSLEGGSLPFPPDVQTPVSDQLDDVTYPGSEVTVINRTPDQPAHYWPKSGCFVPSTSGYHSIHQGNSHNFTVAPSGRSYPFENESSSTLSCADGYQVQNQEEALGGSASFTCPSGHHATDAETLRDGAATMCDCNSDILLGAEGSVTSLDKNLPSSPTSFRKQQQHHHHHHHHQRKKHTSGRSSRSKKRRTGGGGQEEEEEECSFFRRGGRRSHKASSGVLSHCLSEDDSLTRRQRRSTWGTRRSDYLRRSGKSRSPADRSNQCSDCVAATACGTNRSWNSMAPRHANSLPTLKKRQQNSPPCGFSQPPLRNRKPANGLFGFNLAASRAEEQWSDTEQASATAHNGQMYKTVESGCSGLICLSFICIVGISCLFSPIGMLLLPFMLSFTSQSLQSPVDEDFVSSTSALSLDDPSFLESRSKSDVLGITCNTRCEADLLSLCVKLIILCLTTWKLYVLPVVLVYRRLGIRLLSVSAILNRKLRAGCYKANSQPVNPSSLHPCPIERPFAVTISVNFLSFGATCAFWVVFVARWMNSSGSSQRPVRISNPTDLFGLDDLSSSRSTQTASLLAYSNLVSFVLTFADTQLVLHILGLILGGLQRLLTDKTIYVVQVVRSPDGHSKSYCVNGGSIDCVATELLYRYLVDFPVSN</sequence>
<keyword evidence="3 8" id="KW-0812">Transmembrane</keyword>
<name>A0A183T357_SCHSO</name>
<evidence type="ECO:0000256" key="3">
    <source>
        <dbReference type="ARBA" id="ARBA00022692"/>
    </source>
</evidence>
<feature type="transmembrane region" description="Helical" evidence="8">
    <location>
        <begin position="447"/>
        <end position="466"/>
    </location>
</feature>
<dbReference type="STRING" id="70667.A0A183T357"/>
<evidence type="ECO:0000313" key="11">
    <source>
        <dbReference type="WBParaSite" id="SSLN_0001132801-mRNA-1"/>
    </source>
</evidence>